<name>X1CFR4_9ZZZZ</name>
<organism evidence="1">
    <name type="scientific">marine sediment metagenome</name>
    <dbReference type="NCBI Taxonomy" id="412755"/>
    <lineage>
        <taxon>unclassified sequences</taxon>
        <taxon>metagenomes</taxon>
        <taxon>ecological metagenomes</taxon>
    </lineage>
</organism>
<evidence type="ECO:0000313" key="1">
    <source>
        <dbReference type="EMBL" id="GAG83071.1"/>
    </source>
</evidence>
<gene>
    <name evidence="1" type="ORF">S01H4_29796</name>
</gene>
<proteinExistence type="predicted"/>
<accession>X1CFR4</accession>
<dbReference type="AlphaFoldDB" id="X1CFR4"/>
<protein>
    <submittedName>
        <fullName evidence="1">Uncharacterized protein</fullName>
    </submittedName>
</protein>
<sequence length="72" mass="8621">MEYEIEKKEAPGRKEVEVLGATFEKGQPEGEELGKWRQKLENRQEKLKYLQTGERYWFGKDWFGSEKRKNPA</sequence>
<reference evidence="1" key="1">
    <citation type="journal article" date="2014" name="Front. Microbiol.">
        <title>High frequency of phylogenetically diverse reductive dehalogenase-homologous genes in deep subseafloor sedimentary metagenomes.</title>
        <authorList>
            <person name="Kawai M."/>
            <person name="Futagami T."/>
            <person name="Toyoda A."/>
            <person name="Takaki Y."/>
            <person name="Nishi S."/>
            <person name="Hori S."/>
            <person name="Arai W."/>
            <person name="Tsubouchi T."/>
            <person name="Morono Y."/>
            <person name="Uchiyama I."/>
            <person name="Ito T."/>
            <person name="Fujiyama A."/>
            <person name="Inagaki F."/>
            <person name="Takami H."/>
        </authorList>
    </citation>
    <scope>NUCLEOTIDE SEQUENCE</scope>
    <source>
        <strain evidence="1">Expedition CK06-06</strain>
    </source>
</reference>
<comment type="caution">
    <text evidence="1">The sequence shown here is derived from an EMBL/GenBank/DDBJ whole genome shotgun (WGS) entry which is preliminary data.</text>
</comment>
<dbReference type="EMBL" id="BART01015329">
    <property type="protein sequence ID" value="GAG83071.1"/>
    <property type="molecule type" value="Genomic_DNA"/>
</dbReference>